<name>A0A2B7Z1A7_POLH7</name>
<proteinExistence type="predicted"/>
<dbReference type="SUPFAM" id="SSF51445">
    <property type="entry name" value="(Trans)glycosidases"/>
    <property type="match status" value="1"/>
</dbReference>
<dbReference type="InterPro" id="IPR017853">
    <property type="entry name" value="GH"/>
</dbReference>
<dbReference type="InterPro" id="IPR001223">
    <property type="entry name" value="Glyco_hydro18_cat"/>
</dbReference>
<organism evidence="2 3">
    <name type="scientific">Polytolypa hystricis (strain UAMH7299)</name>
    <dbReference type="NCBI Taxonomy" id="1447883"/>
    <lineage>
        <taxon>Eukaryota</taxon>
        <taxon>Fungi</taxon>
        <taxon>Dikarya</taxon>
        <taxon>Ascomycota</taxon>
        <taxon>Pezizomycotina</taxon>
        <taxon>Eurotiomycetes</taxon>
        <taxon>Eurotiomycetidae</taxon>
        <taxon>Onygenales</taxon>
        <taxon>Onygenales incertae sedis</taxon>
        <taxon>Polytolypa</taxon>
    </lineage>
</organism>
<comment type="caution">
    <text evidence="2">The sequence shown here is derived from an EMBL/GenBank/DDBJ whole genome shotgun (WGS) entry which is preliminary data.</text>
</comment>
<gene>
    <name evidence="2" type="ORF">AJ80_01147</name>
</gene>
<evidence type="ECO:0000259" key="1">
    <source>
        <dbReference type="PROSITE" id="PS51910"/>
    </source>
</evidence>
<dbReference type="PANTHER" id="PTHR45708">
    <property type="entry name" value="ENDOCHITINASE"/>
    <property type="match status" value="1"/>
</dbReference>
<dbReference type="GO" id="GO:0005975">
    <property type="term" value="P:carbohydrate metabolic process"/>
    <property type="evidence" value="ECO:0007669"/>
    <property type="project" value="InterPro"/>
</dbReference>
<dbReference type="OrthoDB" id="3012298at2759"/>
<feature type="domain" description="GH18" evidence="1">
    <location>
        <begin position="15"/>
        <end position="296"/>
    </location>
</feature>
<reference evidence="2 3" key="1">
    <citation type="submission" date="2017-10" db="EMBL/GenBank/DDBJ databases">
        <title>Comparative genomics in systemic dimorphic fungi from Ajellomycetaceae.</title>
        <authorList>
            <person name="Munoz J.F."/>
            <person name="Mcewen J.G."/>
            <person name="Clay O.K."/>
            <person name="Cuomo C.A."/>
        </authorList>
    </citation>
    <scope>NUCLEOTIDE SEQUENCE [LARGE SCALE GENOMIC DNA]</scope>
    <source>
        <strain evidence="2 3">UAMH7299</strain>
    </source>
</reference>
<keyword evidence="3" id="KW-1185">Reference proteome</keyword>
<evidence type="ECO:0000313" key="2">
    <source>
        <dbReference type="EMBL" id="PGH27190.1"/>
    </source>
</evidence>
<dbReference type="PROSITE" id="PS51910">
    <property type="entry name" value="GH18_2"/>
    <property type="match status" value="1"/>
</dbReference>
<dbReference type="Pfam" id="PF00704">
    <property type="entry name" value="Glyco_hydro_18"/>
    <property type="match status" value="1"/>
</dbReference>
<dbReference type="InterPro" id="IPR050542">
    <property type="entry name" value="Glycosyl_Hydrlase18_Chitinase"/>
</dbReference>
<protein>
    <recommendedName>
        <fullName evidence="1">GH18 domain-containing protein</fullName>
    </recommendedName>
</protein>
<dbReference type="STRING" id="1447883.A0A2B7Z1A7"/>
<accession>A0A2B7Z1A7</accession>
<sequence>MPPLPVRRNDGPSRPRVVCYCQTYFPNNSSRFVSMKPLLANNCGVTHIILAAIHINADPDNITLNDDSPDDPRFAPLWEEVQEMQAQGVKVLGMLGGAAKGSFERLDKSEGEFEMYYGPLRDMIRTHGLDGLDLDVEEEMSLPGIIRLIDRLKSDFGNEFIITLAPVATALVDRELPQLSGFDYRALEEARGSKIAWYNAQFYNGWGGFNSTAGYDMIVARGWDPNKVVVGLLTNPGNGSQGYVSVEILSVLLAILATKYPSFGGVMGWEYFNALPGDAERPWEWAACMSLCMGMKSVYDTAIVALFLHQAHVN</sequence>
<dbReference type="AlphaFoldDB" id="A0A2B7Z1A7"/>
<dbReference type="PANTHER" id="PTHR45708:SF60">
    <property type="entry name" value="III CHITINASE, PUTATIVE (AFU_ORTHOLOGUE AFUA_5G03850)-RELATED"/>
    <property type="match status" value="1"/>
</dbReference>
<dbReference type="EMBL" id="PDNA01000009">
    <property type="protein sequence ID" value="PGH27190.1"/>
    <property type="molecule type" value="Genomic_DNA"/>
</dbReference>
<dbReference type="GO" id="GO:0005576">
    <property type="term" value="C:extracellular region"/>
    <property type="evidence" value="ECO:0007669"/>
    <property type="project" value="TreeGrafter"/>
</dbReference>
<evidence type="ECO:0000313" key="3">
    <source>
        <dbReference type="Proteomes" id="UP000224634"/>
    </source>
</evidence>
<dbReference type="Proteomes" id="UP000224634">
    <property type="component" value="Unassembled WGS sequence"/>
</dbReference>
<dbReference type="Gene3D" id="3.20.20.80">
    <property type="entry name" value="Glycosidases"/>
    <property type="match status" value="1"/>
</dbReference>
<dbReference type="CDD" id="cd06546">
    <property type="entry name" value="GH18_CTS3_chitinase"/>
    <property type="match status" value="1"/>
</dbReference>
<dbReference type="GO" id="GO:0004568">
    <property type="term" value="F:chitinase activity"/>
    <property type="evidence" value="ECO:0007669"/>
    <property type="project" value="TreeGrafter"/>
</dbReference>